<feature type="domain" description="HTH arsR-type" evidence="4">
    <location>
        <begin position="256"/>
        <end position="324"/>
    </location>
</feature>
<dbReference type="Pfam" id="PF12840">
    <property type="entry name" value="HTH_20"/>
    <property type="match status" value="1"/>
</dbReference>
<gene>
    <name evidence="5" type="ORF">SAMN05216499_10365</name>
</gene>
<dbReference type="PANTHER" id="PTHR43132">
    <property type="entry name" value="ARSENICAL RESISTANCE OPERON REPRESSOR ARSR-RELATED"/>
    <property type="match status" value="1"/>
</dbReference>
<reference evidence="5 6" key="1">
    <citation type="submission" date="2016-11" db="EMBL/GenBank/DDBJ databases">
        <authorList>
            <person name="Jaros S."/>
            <person name="Januszkiewicz K."/>
            <person name="Wedrychowicz H."/>
        </authorList>
    </citation>
    <scope>NUCLEOTIDE SEQUENCE [LARGE SCALE GENOMIC DNA]</scope>
    <source>
        <strain evidence="5 6">CGMCC 4.2025</strain>
    </source>
</reference>
<keyword evidence="6" id="KW-1185">Reference proteome</keyword>
<dbReference type="CDD" id="cd00090">
    <property type="entry name" value="HTH_ARSR"/>
    <property type="match status" value="1"/>
</dbReference>
<accession>A0A1M6YPI5</accession>
<dbReference type="InterPro" id="IPR036390">
    <property type="entry name" value="WH_DNA-bd_sf"/>
</dbReference>
<keyword evidence="1" id="KW-0805">Transcription regulation</keyword>
<dbReference type="AlphaFoldDB" id="A0A1M6YPI5"/>
<keyword evidence="3" id="KW-0804">Transcription</keyword>
<sequence length="324" mass="35563">MIELELDARGMGSLRFAISQSHILVDSLMMLRACAPAGTREWIQPLRYALTSRRLNVVRALFCGPADYIPDFTAPHPPTYERSFDECLHAIATASPEQVREEMGLVLDQTRESGREVPQPLLRALDGGEQAFAEAAAAELAQVWRISLADRWPGLRALSEADIAYRSQRITQIGMAATLTGLTRDVDYAAGRLRVAARADVRVREVGDLVLLPRVFGQRGGVDITHGPGDVRAAVWYRMRPVGTSRDARPSPACDLVGPTRAALLADLSVPRSTSELAHCHGLSPSTVSYHLAVLHRSGLVTKIRDARSVMYRQTHRATQLLGE</sequence>
<dbReference type="GO" id="GO:0003700">
    <property type="term" value="F:DNA-binding transcription factor activity"/>
    <property type="evidence" value="ECO:0007669"/>
    <property type="project" value="InterPro"/>
</dbReference>
<dbReference type="EMBL" id="FRBI01000003">
    <property type="protein sequence ID" value="SHL20013.1"/>
    <property type="molecule type" value="Genomic_DNA"/>
</dbReference>
<dbReference type="InterPro" id="IPR051011">
    <property type="entry name" value="Metal_resp_trans_reg"/>
</dbReference>
<dbReference type="SMART" id="SM00418">
    <property type="entry name" value="HTH_ARSR"/>
    <property type="match status" value="1"/>
</dbReference>
<keyword evidence="2" id="KW-0238">DNA-binding</keyword>
<dbReference type="InterPro" id="IPR011991">
    <property type="entry name" value="ArsR-like_HTH"/>
</dbReference>
<proteinExistence type="predicted"/>
<evidence type="ECO:0000313" key="6">
    <source>
        <dbReference type="Proteomes" id="UP000184111"/>
    </source>
</evidence>
<evidence type="ECO:0000259" key="4">
    <source>
        <dbReference type="SMART" id="SM00418"/>
    </source>
</evidence>
<dbReference type="SUPFAM" id="SSF46785">
    <property type="entry name" value="Winged helix' DNA-binding domain"/>
    <property type="match status" value="1"/>
</dbReference>
<protein>
    <submittedName>
        <fullName evidence="5">Helix-turn-helix domain-containing protein</fullName>
    </submittedName>
</protein>
<dbReference type="Proteomes" id="UP000184111">
    <property type="component" value="Unassembled WGS sequence"/>
</dbReference>
<evidence type="ECO:0000256" key="1">
    <source>
        <dbReference type="ARBA" id="ARBA00023015"/>
    </source>
</evidence>
<evidence type="ECO:0000313" key="5">
    <source>
        <dbReference type="EMBL" id="SHL20013.1"/>
    </source>
</evidence>
<dbReference type="InterPro" id="IPR001845">
    <property type="entry name" value="HTH_ArsR_DNA-bd_dom"/>
</dbReference>
<evidence type="ECO:0000256" key="3">
    <source>
        <dbReference type="ARBA" id="ARBA00023163"/>
    </source>
</evidence>
<organism evidence="5 6">
    <name type="scientific">Actinacidiphila paucisporea</name>
    <dbReference type="NCBI Taxonomy" id="310782"/>
    <lineage>
        <taxon>Bacteria</taxon>
        <taxon>Bacillati</taxon>
        <taxon>Actinomycetota</taxon>
        <taxon>Actinomycetes</taxon>
        <taxon>Kitasatosporales</taxon>
        <taxon>Streptomycetaceae</taxon>
        <taxon>Actinacidiphila</taxon>
    </lineage>
</organism>
<dbReference type="InterPro" id="IPR036388">
    <property type="entry name" value="WH-like_DNA-bd_sf"/>
</dbReference>
<dbReference type="GO" id="GO:0003677">
    <property type="term" value="F:DNA binding"/>
    <property type="evidence" value="ECO:0007669"/>
    <property type="project" value="UniProtKB-KW"/>
</dbReference>
<dbReference type="STRING" id="310782.SAMN05216499_10365"/>
<dbReference type="RefSeq" id="WP_073494752.1">
    <property type="nucleotide sequence ID" value="NZ_FRBI01000003.1"/>
</dbReference>
<name>A0A1M6YPI5_9ACTN</name>
<dbReference type="OrthoDB" id="3460651at2"/>
<dbReference type="Gene3D" id="1.10.10.10">
    <property type="entry name" value="Winged helix-like DNA-binding domain superfamily/Winged helix DNA-binding domain"/>
    <property type="match status" value="1"/>
</dbReference>
<dbReference type="PANTHER" id="PTHR43132:SF8">
    <property type="entry name" value="HTH-TYPE TRANSCRIPTIONAL REGULATOR KMTR"/>
    <property type="match status" value="1"/>
</dbReference>
<evidence type="ECO:0000256" key="2">
    <source>
        <dbReference type="ARBA" id="ARBA00023125"/>
    </source>
</evidence>